<dbReference type="AlphaFoldDB" id="A0A915I6H2"/>
<reference evidence="3" key="1">
    <citation type="submission" date="2022-11" db="UniProtKB">
        <authorList>
            <consortium name="WormBaseParasite"/>
        </authorList>
    </citation>
    <scope>IDENTIFICATION</scope>
</reference>
<accession>A0A915I6H2</accession>
<evidence type="ECO:0000256" key="1">
    <source>
        <dbReference type="SAM" id="Phobius"/>
    </source>
</evidence>
<evidence type="ECO:0000313" key="3">
    <source>
        <dbReference type="WBParaSite" id="nRc.2.0.1.t08964-RA"/>
    </source>
</evidence>
<keyword evidence="1" id="KW-1133">Transmembrane helix</keyword>
<sequence>MLPENGSPKELLYSNQEKSLKAGSHGDILRNIYPTYMSRHTRDIRMLMRHLVLFVCLVRIKALSYFTAWYHTAPVVLFILKSGTSCSIHTKKRRLCRAVPRGTAFEGHLYLPFSVERNGSECNRHNVTEQRGNFRSVPFGSVGGYRRLFSRKLQLSFAVESQFSGGTFQAAIDSVPFRRKIQV</sequence>
<evidence type="ECO:0000313" key="2">
    <source>
        <dbReference type="Proteomes" id="UP000887565"/>
    </source>
</evidence>
<name>A0A915I6H2_ROMCU</name>
<dbReference type="Proteomes" id="UP000887565">
    <property type="component" value="Unplaced"/>
</dbReference>
<keyword evidence="1" id="KW-0472">Membrane</keyword>
<keyword evidence="1" id="KW-0812">Transmembrane</keyword>
<feature type="transmembrane region" description="Helical" evidence="1">
    <location>
        <begin position="46"/>
        <end position="62"/>
    </location>
</feature>
<protein>
    <submittedName>
        <fullName evidence="3">Uncharacterized protein</fullName>
    </submittedName>
</protein>
<organism evidence="2 3">
    <name type="scientific">Romanomermis culicivorax</name>
    <name type="common">Nematode worm</name>
    <dbReference type="NCBI Taxonomy" id="13658"/>
    <lineage>
        <taxon>Eukaryota</taxon>
        <taxon>Metazoa</taxon>
        <taxon>Ecdysozoa</taxon>
        <taxon>Nematoda</taxon>
        <taxon>Enoplea</taxon>
        <taxon>Dorylaimia</taxon>
        <taxon>Mermithida</taxon>
        <taxon>Mermithoidea</taxon>
        <taxon>Mermithidae</taxon>
        <taxon>Romanomermis</taxon>
    </lineage>
</organism>
<dbReference type="WBParaSite" id="nRc.2.0.1.t08964-RA">
    <property type="protein sequence ID" value="nRc.2.0.1.t08964-RA"/>
    <property type="gene ID" value="nRc.2.0.1.g08964"/>
</dbReference>
<keyword evidence="2" id="KW-1185">Reference proteome</keyword>
<proteinExistence type="predicted"/>